<feature type="region of interest" description="Disordered" evidence="1">
    <location>
        <begin position="162"/>
        <end position="183"/>
    </location>
</feature>
<evidence type="ECO:0000313" key="3">
    <source>
        <dbReference type="Proteomes" id="UP000193642"/>
    </source>
</evidence>
<dbReference type="AlphaFoldDB" id="A0A1Y2CDQ4"/>
<name>A0A1Y2CDQ4_9FUNG</name>
<evidence type="ECO:0000256" key="1">
    <source>
        <dbReference type="SAM" id="MobiDB-lite"/>
    </source>
</evidence>
<reference evidence="2 3" key="1">
    <citation type="submission" date="2016-07" db="EMBL/GenBank/DDBJ databases">
        <title>Pervasive Adenine N6-methylation of Active Genes in Fungi.</title>
        <authorList>
            <consortium name="DOE Joint Genome Institute"/>
            <person name="Mondo S.J."/>
            <person name="Dannebaum R.O."/>
            <person name="Kuo R.C."/>
            <person name="Labutti K."/>
            <person name="Haridas S."/>
            <person name="Kuo A."/>
            <person name="Salamov A."/>
            <person name="Ahrendt S.R."/>
            <person name="Lipzen A."/>
            <person name="Sullivan W."/>
            <person name="Andreopoulos W.B."/>
            <person name="Clum A."/>
            <person name="Lindquist E."/>
            <person name="Daum C."/>
            <person name="Ramamoorthy G.K."/>
            <person name="Gryganskyi A."/>
            <person name="Culley D."/>
            <person name="Magnuson J.K."/>
            <person name="James T.Y."/>
            <person name="O'Malley M.A."/>
            <person name="Stajich J.E."/>
            <person name="Spatafora J.W."/>
            <person name="Visel A."/>
            <person name="Grigoriev I.V."/>
        </authorList>
    </citation>
    <scope>NUCLEOTIDE SEQUENCE [LARGE SCALE GENOMIC DNA]</scope>
    <source>
        <strain evidence="2 3">JEL800</strain>
    </source>
</reference>
<protein>
    <recommendedName>
        <fullName evidence="4">Cyclin N-terminal domain-containing protein</fullName>
    </recommendedName>
</protein>
<sequence length="203" mass="23081">MLEETFNSDVCSLTDFLVNTIEYHVPFPMEQVTKVRRFAKRLYGVSYPSPELLLATVTFVNRLFEQKEAPKKLFPDGVPEEAPLLVLLVAYVVAYKYWTDKADIMNHDWSREAGVCSLAILNTLERRMLRILGYDLVVEDAATQASWQLILDHMKQNGGRSSEVTLVPRSDSSCSGSTASSRSSVWKPRLGEWIKSFLRKVKS</sequence>
<organism evidence="2 3">
    <name type="scientific">Rhizoclosmatium globosum</name>
    <dbReference type="NCBI Taxonomy" id="329046"/>
    <lineage>
        <taxon>Eukaryota</taxon>
        <taxon>Fungi</taxon>
        <taxon>Fungi incertae sedis</taxon>
        <taxon>Chytridiomycota</taxon>
        <taxon>Chytridiomycota incertae sedis</taxon>
        <taxon>Chytridiomycetes</taxon>
        <taxon>Chytridiales</taxon>
        <taxon>Chytriomycetaceae</taxon>
        <taxon>Rhizoclosmatium</taxon>
    </lineage>
</organism>
<dbReference type="EMBL" id="MCGO01000020">
    <property type="protein sequence ID" value="ORY45188.1"/>
    <property type="molecule type" value="Genomic_DNA"/>
</dbReference>
<gene>
    <name evidence="2" type="ORF">BCR33DRAFT_716507</name>
</gene>
<comment type="caution">
    <text evidence="2">The sequence shown here is derived from an EMBL/GenBank/DDBJ whole genome shotgun (WGS) entry which is preliminary data.</text>
</comment>
<evidence type="ECO:0008006" key="4">
    <source>
        <dbReference type="Google" id="ProtNLM"/>
    </source>
</evidence>
<feature type="compositionally biased region" description="Low complexity" evidence="1">
    <location>
        <begin position="170"/>
        <end position="183"/>
    </location>
</feature>
<evidence type="ECO:0000313" key="2">
    <source>
        <dbReference type="EMBL" id="ORY45188.1"/>
    </source>
</evidence>
<proteinExistence type="predicted"/>
<dbReference type="Gene3D" id="1.10.472.10">
    <property type="entry name" value="Cyclin-like"/>
    <property type="match status" value="1"/>
</dbReference>
<accession>A0A1Y2CDQ4</accession>
<keyword evidence="3" id="KW-1185">Reference proteome</keyword>
<dbReference type="Proteomes" id="UP000193642">
    <property type="component" value="Unassembled WGS sequence"/>
</dbReference>